<evidence type="ECO:0000313" key="5">
    <source>
        <dbReference type="Proteomes" id="UP000184076"/>
    </source>
</evidence>
<dbReference type="OrthoDB" id="5501565at2"/>
<protein>
    <recommendedName>
        <fullName evidence="3">Flagellar Assembly Protein A N-terminal region domain-containing protein</fullName>
    </recommendedName>
</protein>
<evidence type="ECO:0000259" key="3">
    <source>
        <dbReference type="Pfam" id="PF20250"/>
    </source>
</evidence>
<evidence type="ECO:0000256" key="1">
    <source>
        <dbReference type="SAM" id="Coils"/>
    </source>
</evidence>
<evidence type="ECO:0000256" key="2">
    <source>
        <dbReference type="SAM" id="MobiDB-lite"/>
    </source>
</evidence>
<dbReference type="PANTHER" id="PTHR38032">
    <property type="entry name" value="POLYMERASE-RELATED"/>
    <property type="match status" value="1"/>
</dbReference>
<dbReference type="Proteomes" id="UP000184076">
    <property type="component" value="Unassembled WGS sequence"/>
</dbReference>
<feature type="coiled-coil region" evidence="1">
    <location>
        <begin position="576"/>
        <end position="631"/>
    </location>
</feature>
<proteinExistence type="predicted"/>
<gene>
    <name evidence="4" type="ORF">SAMN02745206_02621</name>
</gene>
<dbReference type="Pfam" id="PF03961">
    <property type="entry name" value="FapA"/>
    <property type="match status" value="1"/>
</dbReference>
<name>A0A1M5EB79_9BACT</name>
<dbReference type="AlphaFoldDB" id="A0A1M5EB79"/>
<keyword evidence="1" id="KW-0175">Coiled coil</keyword>
<organism evidence="4 5">
    <name type="scientific">Desulfacinum infernum DSM 9756</name>
    <dbReference type="NCBI Taxonomy" id="1121391"/>
    <lineage>
        <taxon>Bacteria</taxon>
        <taxon>Pseudomonadati</taxon>
        <taxon>Thermodesulfobacteriota</taxon>
        <taxon>Syntrophobacteria</taxon>
        <taxon>Syntrophobacterales</taxon>
        <taxon>Syntrophobacteraceae</taxon>
        <taxon>Desulfacinum</taxon>
    </lineage>
</organism>
<evidence type="ECO:0000313" key="4">
    <source>
        <dbReference type="EMBL" id="SHF76446.1"/>
    </source>
</evidence>
<reference evidence="5" key="1">
    <citation type="submission" date="2016-11" db="EMBL/GenBank/DDBJ databases">
        <authorList>
            <person name="Varghese N."/>
            <person name="Submissions S."/>
        </authorList>
    </citation>
    <scope>NUCLEOTIDE SEQUENCE [LARGE SCALE GENOMIC DNA]</scope>
    <source>
        <strain evidence="5">DSM 9756</strain>
    </source>
</reference>
<dbReference type="RefSeq" id="WP_073040202.1">
    <property type="nucleotide sequence ID" value="NZ_FQVB01000026.1"/>
</dbReference>
<accession>A0A1M5EB79</accession>
<sequence length="702" mass="77416">MTLYERIGDQDQVLLLGKLAIKYGLATPEQVREALALQKRLATDGHQRHLGDILVEKGVLTPSQCQALIRIQQFLSFRQKERPFLDFAISKGYILPRDEKLALKKQMELFRRERRVVPVGQVLVQEGVLDQSALEKVQLEHRRGLETAGPPGEPLKEDAQEAPTRDAKPKAVPPSIIEELEKFFEIRISQDKLEVVLTWSQRPQVAMDRDRLEALIRSRGIRAGIVDLEPIVKALKGRTAPKGSLRIAQGRPPEPGRDATVKYFFETDPLQVGRIKEGGAMDFRDRGQIPQVQEGTLLAERIPPQPGKPGVDIYGDPVPPPKPMDVTLRCGVGAARSEDGTKVFAKSAGRPLVTADGKISVYPELEIPGDVDLATGHVIFDGHVHIAGTVTPGFRVKAASVSAKEVHQGEVVATGHVVITGGIIGGRVISGGHVKARHMTGSRVRAAGDVVVESSVVDSVIETSGSFYASSGSILSTDIVAFECIDALNIGSEKSRGCRLTIGEDPIFEEKLGVLRDQLAGFKKKSERLRNAESRLREAVDKVELQIGIVVQRQDQMNAELRQLEEMLSANPDSPDTVLEEEKKSLQKEMTEAEEALEALFAKVETIKKKVKRLRERQNELRGLYANHHEEYQALVEWMKARAANPCIKVRGNIAAGSTIKAPASQWKLPETLGRSLIREMSVKDPVRGVSVKRLVPRPLEE</sequence>
<keyword evidence="5" id="KW-1185">Reference proteome</keyword>
<dbReference type="InterPro" id="IPR046866">
    <property type="entry name" value="FapA_N"/>
</dbReference>
<dbReference type="Pfam" id="PF20250">
    <property type="entry name" value="FapA_N"/>
    <property type="match status" value="1"/>
</dbReference>
<dbReference type="EMBL" id="FQVB01000026">
    <property type="protein sequence ID" value="SHF76446.1"/>
    <property type="molecule type" value="Genomic_DNA"/>
</dbReference>
<dbReference type="InterPro" id="IPR046865">
    <property type="entry name" value="FapA_b_solenoid"/>
</dbReference>
<dbReference type="InterPro" id="IPR005646">
    <property type="entry name" value="FapA"/>
</dbReference>
<feature type="domain" description="Flagellar Assembly Protein A N-terminal region" evidence="3">
    <location>
        <begin position="184"/>
        <end position="354"/>
    </location>
</feature>
<feature type="compositionally biased region" description="Basic and acidic residues" evidence="2">
    <location>
        <begin position="154"/>
        <end position="169"/>
    </location>
</feature>
<dbReference type="Gene3D" id="1.10.287.1490">
    <property type="match status" value="1"/>
</dbReference>
<feature type="region of interest" description="Disordered" evidence="2">
    <location>
        <begin position="143"/>
        <end position="171"/>
    </location>
</feature>
<dbReference type="PANTHER" id="PTHR38032:SF1">
    <property type="entry name" value="RNA-BINDING PROTEIN KHPB N-TERMINAL DOMAIN-CONTAINING PROTEIN"/>
    <property type="match status" value="1"/>
</dbReference>
<dbReference type="STRING" id="1121391.SAMN02745206_02621"/>